<protein>
    <submittedName>
        <fullName evidence="2">Uncharacterized protein</fullName>
    </submittedName>
</protein>
<evidence type="ECO:0000313" key="2">
    <source>
        <dbReference type="EMBL" id="GGS61418.1"/>
    </source>
</evidence>
<reference evidence="3" key="1">
    <citation type="journal article" date="2019" name="Int. J. Syst. Evol. Microbiol.">
        <title>The Global Catalogue of Microorganisms (GCM) 10K type strain sequencing project: providing services to taxonomists for standard genome sequencing and annotation.</title>
        <authorList>
            <consortium name="The Broad Institute Genomics Platform"/>
            <consortium name="The Broad Institute Genome Sequencing Center for Infectious Disease"/>
            <person name="Wu L."/>
            <person name="Ma J."/>
        </authorList>
    </citation>
    <scope>NUCLEOTIDE SEQUENCE [LARGE SCALE GENOMIC DNA]</scope>
    <source>
        <strain evidence="3">JCM 4350</strain>
    </source>
</reference>
<proteinExistence type="predicted"/>
<organism evidence="2 3">
    <name type="scientific">Streptomyces badius</name>
    <dbReference type="NCBI Taxonomy" id="1941"/>
    <lineage>
        <taxon>Bacteria</taxon>
        <taxon>Bacillati</taxon>
        <taxon>Actinomycetota</taxon>
        <taxon>Actinomycetes</taxon>
        <taxon>Kitasatosporales</taxon>
        <taxon>Streptomycetaceae</taxon>
        <taxon>Streptomyces</taxon>
    </lineage>
</organism>
<dbReference type="EMBL" id="BMSZ01000011">
    <property type="protein sequence ID" value="GGS61418.1"/>
    <property type="molecule type" value="Genomic_DNA"/>
</dbReference>
<accession>A0ABQ2TBF0</accession>
<sequence>MGRHRVVVADGLVICIALPTCPTGTAGRETGPYRAHEPGRDAVFAPPRPGYRLPGPRVRCLDRVHEEPVLRAVVDLVSGVTEQSATALARAALTGPGRKP</sequence>
<evidence type="ECO:0000313" key="3">
    <source>
        <dbReference type="Proteomes" id="UP000659767"/>
    </source>
</evidence>
<gene>
    <name evidence="2" type="ORF">GCM10010253_40110</name>
</gene>
<name>A0ABQ2TBF0_STRBA</name>
<evidence type="ECO:0000256" key="1">
    <source>
        <dbReference type="SAM" id="MobiDB-lite"/>
    </source>
</evidence>
<keyword evidence="3" id="KW-1185">Reference proteome</keyword>
<feature type="region of interest" description="Disordered" evidence="1">
    <location>
        <begin position="29"/>
        <end position="48"/>
    </location>
</feature>
<dbReference type="Proteomes" id="UP000659767">
    <property type="component" value="Unassembled WGS sequence"/>
</dbReference>
<comment type="caution">
    <text evidence="2">The sequence shown here is derived from an EMBL/GenBank/DDBJ whole genome shotgun (WGS) entry which is preliminary data.</text>
</comment>